<dbReference type="OrthoDB" id="73939at2"/>
<proteinExistence type="predicted"/>
<dbReference type="EMBL" id="VKDB01000012">
    <property type="protein sequence ID" value="TSA83854.1"/>
    <property type="molecule type" value="Genomic_DNA"/>
</dbReference>
<name>A0A553UUI4_9DEIO</name>
<organism evidence="1 2">
    <name type="scientific">Deinococcus detaillensis</name>
    <dbReference type="NCBI Taxonomy" id="2592048"/>
    <lineage>
        <taxon>Bacteria</taxon>
        <taxon>Thermotogati</taxon>
        <taxon>Deinococcota</taxon>
        <taxon>Deinococci</taxon>
        <taxon>Deinococcales</taxon>
        <taxon>Deinococcaceae</taxon>
        <taxon>Deinococcus</taxon>
    </lineage>
</organism>
<dbReference type="Proteomes" id="UP000316092">
    <property type="component" value="Unassembled WGS sequence"/>
</dbReference>
<accession>A0A553UUI4</accession>
<comment type="caution">
    <text evidence="1">The sequence shown here is derived from an EMBL/GenBank/DDBJ whole genome shotgun (WGS) entry which is preliminary data.</text>
</comment>
<sequence>MEERELNFAKEILQGRSASAVSDDEVLAGAERLLSGWMAGDLKMERPKLYDHYALLLAALLRKVASLEERVKALEER</sequence>
<reference evidence="1 2" key="1">
    <citation type="submission" date="2019-07" db="EMBL/GenBank/DDBJ databases">
        <title>Deinococcus detaillus sp. nov., isolated from humus soil in Antarctica.</title>
        <authorList>
            <person name="Zhang K."/>
        </authorList>
    </citation>
    <scope>NUCLEOTIDE SEQUENCE [LARGE SCALE GENOMIC DNA]</scope>
    <source>
        <strain evidence="1 2">H1</strain>
    </source>
</reference>
<dbReference type="RefSeq" id="WP_143720989.1">
    <property type="nucleotide sequence ID" value="NZ_VKDB01000012.1"/>
</dbReference>
<dbReference type="AlphaFoldDB" id="A0A553UUI4"/>
<evidence type="ECO:0000313" key="2">
    <source>
        <dbReference type="Proteomes" id="UP000316092"/>
    </source>
</evidence>
<evidence type="ECO:0000313" key="1">
    <source>
        <dbReference type="EMBL" id="TSA83854.1"/>
    </source>
</evidence>
<protein>
    <submittedName>
        <fullName evidence="1">Uncharacterized protein</fullName>
    </submittedName>
</protein>
<gene>
    <name evidence="1" type="ORF">FNU79_11540</name>
</gene>
<keyword evidence="2" id="KW-1185">Reference proteome</keyword>